<proteinExistence type="predicted"/>
<protein>
    <submittedName>
        <fullName evidence="1">Uncharacterized protein</fullName>
    </submittedName>
</protein>
<reference evidence="1" key="1">
    <citation type="journal article" date="2022" name="Microorganisms">
        <title>Two New Species of Filamentous Sulfur Bacteria of the Genus Thiothrix, Thiothrix winogradskyi sp. nov. and 'Candidatus Thiothrix sulfatifontis' sp. nov.</title>
        <authorList>
            <person name="Ravin N.V."/>
            <person name="Rossetti S."/>
            <person name="Beletsky A.V."/>
            <person name="Kadnikov V.V."/>
            <person name="Rudenko T.S."/>
            <person name="Smolyakov D.D."/>
            <person name="Moskvitina M.I."/>
            <person name="Gureeva M.V."/>
            <person name="Mardanov A.V."/>
            <person name="Grabovich M.Y."/>
        </authorList>
    </citation>
    <scope>NUCLEOTIDE SEQUENCE</scope>
    <source>
        <strain evidence="1">CT3</strain>
    </source>
</reference>
<dbReference type="Proteomes" id="UP001054801">
    <property type="component" value="Plasmid pThCT3_2"/>
</dbReference>
<geneLocation type="plasmid" evidence="1 2">
    <name>pThCT3_2</name>
</geneLocation>
<evidence type="ECO:0000313" key="2">
    <source>
        <dbReference type="Proteomes" id="UP001054801"/>
    </source>
</evidence>
<dbReference type="RefSeq" id="WP_236502122.1">
    <property type="nucleotide sequence ID" value="NZ_CP091246.1"/>
</dbReference>
<sequence length="80" mass="9355">MTEHDTNTLWISGWMWGKYPEQAHGYYLPQDETEAGEWLEGFRWGTTEACQFHRLWEWLDETLAGHNTTIQLVNKVAGNA</sequence>
<dbReference type="EMBL" id="CP091246">
    <property type="protein sequence ID" value="UJS26688.1"/>
    <property type="molecule type" value="Genomic_DNA"/>
</dbReference>
<keyword evidence="2" id="KW-1185">Reference proteome</keyword>
<accession>A0ABY3T5S5</accession>
<name>A0ABY3T5S5_9GAMM</name>
<evidence type="ECO:0000313" key="1">
    <source>
        <dbReference type="EMBL" id="UJS26688.1"/>
    </source>
</evidence>
<organism evidence="1 2">
    <name type="scientific">Thiothrix winogradskyi</name>
    <dbReference type="NCBI Taxonomy" id="96472"/>
    <lineage>
        <taxon>Bacteria</taxon>
        <taxon>Pseudomonadati</taxon>
        <taxon>Pseudomonadota</taxon>
        <taxon>Gammaproteobacteria</taxon>
        <taxon>Thiotrichales</taxon>
        <taxon>Thiotrichaceae</taxon>
        <taxon>Thiothrix</taxon>
    </lineage>
</organism>
<gene>
    <name evidence="1" type="ORF">L2Y54_21590</name>
</gene>
<keyword evidence="1" id="KW-0614">Plasmid</keyword>